<gene>
    <name evidence="2" type="primary">PIH1D3</name>
    <name evidence="2" type="ORF">HK097_000917</name>
</gene>
<feature type="compositionally biased region" description="Low complexity" evidence="1">
    <location>
        <begin position="22"/>
        <end position="46"/>
    </location>
</feature>
<comment type="caution">
    <text evidence="2">The sequence shown here is derived from an EMBL/GenBank/DDBJ whole genome shotgun (WGS) entry which is preliminary data.</text>
</comment>
<dbReference type="PANTHER" id="PTHR21083">
    <property type="entry name" value="TWISTER"/>
    <property type="match status" value="1"/>
</dbReference>
<name>A0AAD5SHL4_9FUNG</name>
<evidence type="ECO:0000313" key="3">
    <source>
        <dbReference type="Proteomes" id="UP001212841"/>
    </source>
</evidence>
<dbReference type="GO" id="GO:0051087">
    <property type="term" value="F:protein-folding chaperone binding"/>
    <property type="evidence" value="ECO:0007669"/>
    <property type="project" value="InterPro"/>
</dbReference>
<dbReference type="GO" id="GO:0045505">
    <property type="term" value="F:dynein intermediate chain binding"/>
    <property type="evidence" value="ECO:0007669"/>
    <property type="project" value="TreeGrafter"/>
</dbReference>
<dbReference type="GO" id="GO:0005737">
    <property type="term" value="C:cytoplasm"/>
    <property type="evidence" value="ECO:0007669"/>
    <property type="project" value="TreeGrafter"/>
</dbReference>
<dbReference type="InterPro" id="IPR026697">
    <property type="entry name" value="DNAAF6"/>
</dbReference>
<reference evidence="2" key="1">
    <citation type="submission" date="2020-05" db="EMBL/GenBank/DDBJ databases">
        <title>Phylogenomic resolution of chytrid fungi.</title>
        <authorList>
            <person name="Stajich J.E."/>
            <person name="Amses K."/>
            <person name="Simmons R."/>
            <person name="Seto K."/>
            <person name="Myers J."/>
            <person name="Bonds A."/>
            <person name="Quandt C.A."/>
            <person name="Barry K."/>
            <person name="Liu P."/>
            <person name="Grigoriev I."/>
            <person name="Longcore J.E."/>
            <person name="James T.Y."/>
        </authorList>
    </citation>
    <scope>NUCLEOTIDE SEQUENCE</scope>
    <source>
        <strain evidence="2">JEL0318</strain>
    </source>
</reference>
<protein>
    <submittedName>
        <fullName evidence="2">Protein pih1d3</fullName>
    </submittedName>
</protein>
<proteinExistence type="predicted"/>
<sequence length="137" mass="15072">MNGSESSILSLASMLDPTKNQPAPSRTKSTPPPSTASTAKSSTSSAKPHKSPQKDIWDEDEIDYTPTDADPRPEAEYKITYRQRVSSEDIYLNMSGRLPSITDSDDLVLSIHMPGVKTAAELELTCEKDRVDVRCDK</sequence>
<feature type="region of interest" description="Disordered" evidence="1">
    <location>
        <begin position="1"/>
        <end position="76"/>
    </location>
</feature>
<dbReference type="AlphaFoldDB" id="A0AAD5SHL4"/>
<accession>A0AAD5SHL4</accession>
<evidence type="ECO:0000256" key="1">
    <source>
        <dbReference type="SAM" id="MobiDB-lite"/>
    </source>
</evidence>
<feature type="compositionally biased region" description="Polar residues" evidence="1">
    <location>
        <begin position="1"/>
        <end position="10"/>
    </location>
</feature>
<dbReference type="PANTHER" id="PTHR21083:SF0">
    <property type="entry name" value="DYNEIN AXONEMAL ASSEMBLY FACTOR 6"/>
    <property type="match status" value="1"/>
</dbReference>
<dbReference type="GO" id="GO:0070286">
    <property type="term" value="P:axonemal dynein complex assembly"/>
    <property type="evidence" value="ECO:0007669"/>
    <property type="project" value="InterPro"/>
</dbReference>
<evidence type="ECO:0000313" key="2">
    <source>
        <dbReference type="EMBL" id="KAJ3054746.1"/>
    </source>
</evidence>
<organism evidence="2 3">
    <name type="scientific">Rhizophlyctis rosea</name>
    <dbReference type="NCBI Taxonomy" id="64517"/>
    <lineage>
        <taxon>Eukaryota</taxon>
        <taxon>Fungi</taxon>
        <taxon>Fungi incertae sedis</taxon>
        <taxon>Chytridiomycota</taxon>
        <taxon>Chytridiomycota incertae sedis</taxon>
        <taxon>Chytridiomycetes</taxon>
        <taxon>Rhizophlyctidales</taxon>
        <taxon>Rhizophlyctidaceae</taxon>
        <taxon>Rhizophlyctis</taxon>
    </lineage>
</organism>
<dbReference type="EMBL" id="JADGJD010000118">
    <property type="protein sequence ID" value="KAJ3054746.1"/>
    <property type="molecule type" value="Genomic_DNA"/>
</dbReference>
<dbReference type="Proteomes" id="UP001212841">
    <property type="component" value="Unassembled WGS sequence"/>
</dbReference>
<keyword evidence="3" id="KW-1185">Reference proteome</keyword>